<sequence length="255" mass="28285">MKYCRFLHEGQIKYGMIDVDRVIELKGSYLKKTSAPTDRVHYIDDVTLLCPVEPYQMVAIGLNYVDHAKELSLPLPEEPMMFMVSPTALTGPDETILLAKPDHRIDFEAELVIVIGKKAHKVSKEKALDSIFGYTIGLDISDRDLQMKDGQFTRSKSYPTYKPMGPVVETDLQANKVPVQLRQNGEIKQDGNTNNFVHSIEKIIETVTDVMTLYPGDIILTGSPAGVGPLQEGDKLEATIPGIGILKNTVALANR</sequence>
<dbReference type="PANTHER" id="PTHR11820:SF7">
    <property type="entry name" value="ACYLPYRUVASE FAHD1, MITOCHONDRIAL"/>
    <property type="match status" value="1"/>
</dbReference>
<keyword evidence="6" id="KW-1185">Reference proteome</keyword>
<dbReference type="GO" id="GO:0016853">
    <property type="term" value="F:isomerase activity"/>
    <property type="evidence" value="ECO:0007669"/>
    <property type="project" value="UniProtKB-ARBA"/>
</dbReference>
<evidence type="ECO:0000313" key="5">
    <source>
        <dbReference type="EMBL" id="GGH87711.1"/>
    </source>
</evidence>
<accession>A0A8J3A002</accession>
<evidence type="ECO:0000259" key="3">
    <source>
        <dbReference type="Pfam" id="PF01557"/>
    </source>
</evidence>
<dbReference type="GO" id="GO:0019752">
    <property type="term" value="P:carboxylic acid metabolic process"/>
    <property type="evidence" value="ECO:0007669"/>
    <property type="project" value="UniProtKB-ARBA"/>
</dbReference>
<reference evidence="5" key="1">
    <citation type="journal article" date="2014" name="Int. J. Syst. Evol. Microbiol.">
        <title>Complete genome sequence of Corynebacterium casei LMG S-19264T (=DSM 44701T), isolated from a smear-ripened cheese.</title>
        <authorList>
            <consortium name="US DOE Joint Genome Institute (JGI-PGF)"/>
            <person name="Walter F."/>
            <person name="Albersmeier A."/>
            <person name="Kalinowski J."/>
            <person name="Ruckert C."/>
        </authorList>
    </citation>
    <scope>NUCLEOTIDE SEQUENCE</scope>
    <source>
        <strain evidence="5">CGMCC 1.12777</strain>
    </source>
</reference>
<dbReference type="GO" id="GO:0046872">
    <property type="term" value="F:metal ion binding"/>
    <property type="evidence" value="ECO:0007669"/>
    <property type="project" value="UniProtKB-KW"/>
</dbReference>
<evidence type="ECO:0000256" key="2">
    <source>
        <dbReference type="ARBA" id="ARBA00022723"/>
    </source>
</evidence>
<protein>
    <submittedName>
        <fullName evidence="5">Uncharacterized protein</fullName>
    </submittedName>
</protein>
<dbReference type="AlphaFoldDB" id="A0A8J3A002"/>
<reference evidence="5" key="2">
    <citation type="submission" date="2020-09" db="EMBL/GenBank/DDBJ databases">
        <authorList>
            <person name="Sun Q."/>
            <person name="Zhou Y."/>
        </authorList>
    </citation>
    <scope>NUCLEOTIDE SEQUENCE</scope>
    <source>
        <strain evidence="5">CGMCC 1.12777</strain>
    </source>
</reference>
<evidence type="ECO:0000313" key="6">
    <source>
        <dbReference type="Proteomes" id="UP000656813"/>
    </source>
</evidence>
<dbReference type="InterPro" id="IPR018833">
    <property type="entry name" value="Rv2993c-like_N"/>
</dbReference>
<evidence type="ECO:0000259" key="4">
    <source>
        <dbReference type="Pfam" id="PF10370"/>
    </source>
</evidence>
<dbReference type="Pfam" id="PF01557">
    <property type="entry name" value="FAA_hydrolase"/>
    <property type="match status" value="1"/>
</dbReference>
<name>A0A8J3A002_9BACL</name>
<dbReference type="InterPro" id="IPR011234">
    <property type="entry name" value="Fumarylacetoacetase-like_C"/>
</dbReference>
<dbReference type="Gene3D" id="3.90.850.10">
    <property type="entry name" value="Fumarylacetoacetase-like, C-terminal domain"/>
    <property type="match status" value="1"/>
</dbReference>
<comment type="similarity">
    <text evidence="1">Belongs to the FAH family.</text>
</comment>
<feature type="domain" description="Fumarylacetoacetase-like C-terminal" evidence="3">
    <location>
        <begin position="57"/>
        <end position="250"/>
    </location>
</feature>
<dbReference type="EMBL" id="BMFV01000042">
    <property type="protein sequence ID" value="GGH87711.1"/>
    <property type="molecule type" value="Genomic_DNA"/>
</dbReference>
<dbReference type="SUPFAM" id="SSF56529">
    <property type="entry name" value="FAH"/>
    <property type="match status" value="1"/>
</dbReference>
<feature type="domain" description="Rv2993c-like N-terminal" evidence="4">
    <location>
        <begin position="1"/>
        <end position="51"/>
    </location>
</feature>
<dbReference type="Pfam" id="PF10370">
    <property type="entry name" value="Rv2993c-like_N"/>
    <property type="match status" value="1"/>
</dbReference>
<dbReference type="GO" id="GO:0018773">
    <property type="term" value="F:acetylpyruvate hydrolase activity"/>
    <property type="evidence" value="ECO:0007669"/>
    <property type="project" value="TreeGrafter"/>
</dbReference>
<gene>
    <name evidence="5" type="ORF">GCM10007096_38350</name>
</gene>
<dbReference type="RefSeq" id="WP_188498992.1">
    <property type="nucleotide sequence ID" value="NZ_BMFV01000042.1"/>
</dbReference>
<comment type="caution">
    <text evidence="5">The sequence shown here is derived from an EMBL/GenBank/DDBJ whole genome shotgun (WGS) entry which is preliminary data.</text>
</comment>
<proteinExistence type="inferred from homology"/>
<organism evidence="5 6">
    <name type="scientific">Pullulanibacillus pueri</name>
    <dbReference type="NCBI Taxonomy" id="1437324"/>
    <lineage>
        <taxon>Bacteria</taxon>
        <taxon>Bacillati</taxon>
        <taxon>Bacillota</taxon>
        <taxon>Bacilli</taxon>
        <taxon>Bacillales</taxon>
        <taxon>Sporolactobacillaceae</taxon>
        <taxon>Pullulanibacillus</taxon>
    </lineage>
</organism>
<dbReference type="PANTHER" id="PTHR11820">
    <property type="entry name" value="ACYLPYRUVASE"/>
    <property type="match status" value="1"/>
</dbReference>
<evidence type="ECO:0000256" key="1">
    <source>
        <dbReference type="ARBA" id="ARBA00010211"/>
    </source>
</evidence>
<keyword evidence="2" id="KW-0479">Metal-binding</keyword>
<dbReference type="InterPro" id="IPR036663">
    <property type="entry name" value="Fumarylacetoacetase_C_sf"/>
</dbReference>
<dbReference type="Proteomes" id="UP000656813">
    <property type="component" value="Unassembled WGS sequence"/>
</dbReference>
<dbReference type="FunFam" id="3.90.850.10:FF:000002">
    <property type="entry name" value="2-hydroxyhepta-2,4-diene-1,7-dioate isomerase"/>
    <property type="match status" value="1"/>
</dbReference>